<evidence type="ECO:0000256" key="2">
    <source>
        <dbReference type="SAM" id="Phobius"/>
    </source>
</evidence>
<evidence type="ECO:0000313" key="3">
    <source>
        <dbReference type="EMBL" id="OAG95066.1"/>
    </source>
</evidence>
<keyword evidence="6" id="KW-1185">Reference proteome</keyword>
<reference evidence="4 6" key="2">
    <citation type="submission" date="2017-02" db="EMBL/GenBank/DDBJ databases">
        <title>Draft genome of Acidibacillus ferrooxidans Huett2.</title>
        <authorList>
            <person name="Schopf S."/>
        </authorList>
    </citation>
    <scope>NUCLEOTIDE SEQUENCE [LARGE SCALE GENOMIC DNA]</scope>
    <source>
        <strain evidence="4 6">Huett2</strain>
    </source>
</reference>
<proteinExistence type="predicted"/>
<keyword evidence="2" id="KW-0812">Transmembrane</keyword>
<keyword evidence="2" id="KW-1133">Transmembrane helix</keyword>
<dbReference type="EMBL" id="MWPS01000001">
    <property type="protein sequence ID" value="OPG17613.1"/>
    <property type="molecule type" value="Genomic_DNA"/>
</dbReference>
<reference evidence="3 5" key="1">
    <citation type="submission" date="2016-02" db="EMBL/GenBank/DDBJ databases">
        <title>Draft genome sequence of Acidibacillus ferrooxidans SLC66.</title>
        <authorList>
            <person name="Oliveira G."/>
            <person name="Nancucheo I."/>
            <person name="Dall'Agnol H."/>
            <person name="Johnson B."/>
            <person name="Oliveira R."/>
            <person name="Nunes G.L."/>
            <person name="Tzotzos G."/>
            <person name="Orellana S.C."/>
            <person name="Salim A.C."/>
            <person name="Araujo F.M."/>
        </authorList>
    </citation>
    <scope>NUCLEOTIDE SEQUENCE [LARGE SCALE GENOMIC DNA]</scope>
    <source>
        <strain evidence="3 5">SLC66</strain>
    </source>
</reference>
<protein>
    <submittedName>
        <fullName evidence="3">Uncharacterized protein</fullName>
    </submittedName>
</protein>
<evidence type="ECO:0000313" key="4">
    <source>
        <dbReference type="EMBL" id="OPG17613.1"/>
    </source>
</evidence>
<dbReference type="Proteomes" id="UP000077421">
    <property type="component" value="Unassembled WGS sequence"/>
</dbReference>
<feature type="region of interest" description="Disordered" evidence="1">
    <location>
        <begin position="1"/>
        <end position="22"/>
    </location>
</feature>
<sequence length="70" mass="7936">MKANEQNRSTQPSDNTPEPTWVKRTRGAAGVASILGIVAVTLLAFDHLKPWWKETIEDARERESERKSVM</sequence>
<dbReference type="STRING" id="1765683.B2M26_00185"/>
<dbReference type="Proteomes" id="UP000190229">
    <property type="component" value="Unassembled WGS sequence"/>
</dbReference>
<feature type="compositionally biased region" description="Polar residues" evidence="1">
    <location>
        <begin position="1"/>
        <end position="18"/>
    </location>
</feature>
<organism evidence="3 5">
    <name type="scientific">Ferroacidibacillus organovorans</name>
    <dbReference type="NCBI Taxonomy" id="1765683"/>
    <lineage>
        <taxon>Bacteria</taxon>
        <taxon>Bacillati</taxon>
        <taxon>Bacillota</taxon>
        <taxon>Bacilli</taxon>
        <taxon>Bacillales</taxon>
        <taxon>Alicyclobacillaceae</taxon>
        <taxon>Ferroacidibacillus</taxon>
    </lineage>
</organism>
<keyword evidence="2" id="KW-0472">Membrane</keyword>
<evidence type="ECO:0000313" key="5">
    <source>
        <dbReference type="Proteomes" id="UP000077421"/>
    </source>
</evidence>
<gene>
    <name evidence="3" type="ORF">AYW79_02315</name>
    <name evidence="4" type="ORF">B2M26_00185</name>
</gene>
<dbReference type="EMBL" id="LSUQ01000004">
    <property type="protein sequence ID" value="OAG95066.1"/>
    <property type="molecule type" value="Genomic_DNA"/>
</dbReference>
<evidence type="ECO:0000313" key="6">
    <source>
        <dbReference type="Proteomes" id="UP000190229"/>
    </source>
</evidence>
<comment type="caution">
    <text evidence="3">The sequence shown here is derived from an EMBL/GenBank/DDBJ whole genome shotgun (WGS) entry which is preliminary data.</text>
</comment>
<accession>A0A161QEI8</accession>
<feature type="transmembrane region" description="Helical" evidence="2">
    <location>
        <begin position="27"/>
        <end position="45"/>
    </location>
</feature>
<dbReference type="AlphaFoldDB" id="A0A161QEI8"/>
<name>A0A161QEI8_9BACL</name>
<dbReference type="OrthoDB" id="9907747at2"/>
<dbReference type="RefSeq" id="WP_067561103.1">
    <property type="nucleotide sequence ID" value="NZ_LSUQ01000004.1"/>
</dbReference>
<evidence type="ECO:0000256" key="1">
    <source>
        <dbReference type="SAM" id="MobiDB-lite"/>
    </source>
</evidence>